<dbReference type="Gene3D" id="2.40.50.230">
    <property type="entry name" value="Gp5 N-terminal domain"/>
    <property type="match status" value="1"/>
</dbReference>
<proteinExistence type="predicted"/>
<name>A0A3E3IZV2_9FIRM</name>
<accession>A0A3E3IZV2</accession>
<comment type="caution">
    <text evidence="1">The sequence shown here is derived from an EMBL/GenBank/DDBJ whole genome shotgun (WGS) entry which is preliminary data.</text>
</comment>
<dbReference type="RefSeq" id="WP_117530678.1">
    <property type="nucleotide sequence ID" value="NZ_JBKVAZ010000028.1"/>
</dbReference>
<evidence type="ECO:0000313" key="1">
    <source>
        <dbReference type="EMBL" id="RGE72612.1"/>
    </source>
</evidence>
<dbReference type="InterPro" id="IPR037026">
    <property type="entry name" value="Vgr_OB-fold_dom_sf"/>
</dbReference>
<dbReference type="AlphaFoldDB" id="A0A3E3IZV2"/>
<dbReference type="Proteomes" id="UP000261166">
    <property type="component" value="Unassembled WGS sequence"/>
</dbReference>
<evidence type="ECO:0000313" key="2">
    <source>
        <dbReference type="Proteomes" id="UP000261166"/>
    </source>
</evidence>
<dbReference type="OrthoDB" id="2085448at2"/>
<sequence length="163" mass="18007">MNRSEGYAYEEAKKNAIFQQLHVAALVQVIATYPEKMEVDVKPLVKSLREGSYISQPPILRVPVMQLGSAAFPIRPQYEEGDCGLIVYLDQDSDNVLLSGQETEPQTENYHAAAYPIFCGIVQTNVDKNPETYLEVSRKGITIHGKINIKGELLVNGTPVGEG</sequence>
<reference evidence="1 2" key="1">
    <citation type="submission" date="2018-08" db="EMBL/GenBank/DDBJ databases">
        <title>A genome reference for cultivated species of the human gut microbiota.</title>
        <authorList>
            <person name="Zou Y."/>
            <person name="Xue W."/>
            <person name="Luo G."/>
        </authorList>
    </citation>
    <scope>NUCLEOTIDE SEQUENCE [LARGE SCALE GENOMIC DNA]</scope>
    <source>
        <strain evidence="1 2">AF26-4BH</strain>
    </source>
</reference>
<dbReference type="EMBL" id="QVLU01000005">
    <property type="protein sequence ID" value="RGE72612.1"/>
    <property type="molecule type" value="Genomic_DNA"/>
</dbReference>
<organism evidence="1 2">
    <name type="scientific">Eisenbergiella massiliensis</name>
    <dbReference type="NCBI Taxonomy" id="1720294"/>
    <lineage>
        <taxon>Bacteria</taxon>
        <taxon>Bacillati</taxon>
        <taxon>Bacillota</taxon>
        <taxon>Clostridia</taxon>
        <taxon>Lachnospirales</taxon>
        <taxon>Lachnospiraceae</taxon>
        <taxon>Eisenbergiella</taxon>
    </lineage>
</organism>
<gene>
    <name evidence="1" type="ORF">DWY69_06915</name>
</gene>
<protein>
    <submittedName>
        <fullName evidence="1">Uncharacterized protein</fullName>
    </submittedName>
</protein>